<dbReference type="Gene3D" id="2.70.50.70">
    <property type="match status" value="1"/>
</dbReference>
<dbReference type="AlphaFoldDB" id="A0A423VMQ1"/>
<dbReference type="Pfam" id="PF03443">
    <property type="entry name" value="AA9"/>
    <property type="match status" value="1"/>
</dbReference>
<dbReference type="EC" id="1.14.99.56" evidence="15"/>
<comment type="similarity">
    <text evidence="13">Belongs to the polysaccharide monooxygenase AA9 family.</text>
</comment>
<evidence type="ECO:0000256" key="6">
    <source>
        <dbReference type="ARBA" id="ARBA00023001"/>
    </source>
</evidence>
<sequence length="351" mass="34601">MKYTISAALAVLAAKNAAAHATFQDLWVDGTDYGTSCARIPLSNSPVTDVTSTDLACNAGTSAVTAKCSVTAGSKVTVEMHQQPNDRSASNEAIGGAHYGPVLVYMAAVDDAASAVGSDSAWFKVFQDTWAAAGSTGSDDNWGTKDLNTCGGKMDVVIPADLAPGDYLVRAEAIALHSAGSEGGAQFYMTCYQITVTGSGTAVADTVSFPGAYAASDAGILINIYQSMTAYEAPGPTVVSGGSTKSAGAACANCESTCTVGSTTASAGSGAAATSAAVSTLATSAASSSAVATSSTASSQVVAPAATTLVTSTATSSASAISVTSATSSAAAVTSSKSSCNKRRSRVARNV</sequence>
<comment type="subcellular location">
    <subcellularLocation>
        <location evidence="2">Secreted</location>
    </subcellularLocation>
</comment>
<comment type="caution">
    <text evidence="17">The sequence shown here is derived from an EMBL/GenBank/DDBJ whole genome shotgun (WGS) entry which is preliminary data.</text>
</comment>
<comment type="cofactor">
    <cofactor evidence="1">
        <name>Cu(2+)</name>
        <dbReference type="ChEBI" id="CHEBI:29036"/>
    </cofactor>
</comment>
<evidence type="ECO:0000256" key="11">
    <source>
        <dbReference type="ARBA" id="ARBA00023277"/>
    </source>
</evidence>
<accession>A0A423VMQ1</accession>
<dbReference type="Proteomes" id="UP000283895">
    <property type="component" value="Unassembled WGS sequence"/>
</dbReference>
<evidence type="ECO:0000256" key="15">
    <source>
        <dbReference type="ARBA" id="ARBA00047174"/>
    </source>
</evidence>
<keyword evidence="8" id="KW-0186">Copper</keyword>
<evidence type="ECO:0000256" key="4">
    <source>
        <dbReference type="ARBA" id="ARBA00022723"/>
    </source>
</evidence>
<dbReference type="OrthoDB" id="3238762at2759"/>
<protein>
    <recommendedName>
        <fullName evidence="15">lytic cellulose monooxygenase (C4-dehydrogenating)</fullName>
        <ecNumber evidence="15">1.14.99.56</ecNumber>
    </recommendedName>
</protein>
<dbReference type="CDD" id="cd21175">
    <property type="entry name" value="LPMO_AA9"/>
    <property type="match status" value="1"/>
</dbReference>
<organism evidence="17 18">
    <name type="scientific">Cytospora schulzeri</name>
    <dbReference type="NCBI Taxonomy" id="448051"/>
    <lineage>
        <taxon>Eukaryota</taxon>
        <taxon>Fungi</taxon>
        <taxon>Dikarya</taxon>
        <taxon>Ascomycota</taxon>
        <taxon>Pezizomycotina</taxon>
        <taxon>Sordariomycetes</taxon>
        <taxon>Sordariomycetidae</taxon>
        <taxon>Diaporthales</taxon>
        <taxon>Cytosporaceae</taxon>
        <taxon>Cytospora</taxon>
    </lineage>
</organism>
<reference evidence="17 18" key="1">
    <citation type="submission" date="2015-09" db="EMBL/GenBank/DDBJ databases">
        <title>Host preference determinants of Valsa canker pathogens revealed by comparative genomics.</title>
        <authorList>
            <person name="Yin Z."/>
            <person name="Huang L."/>
        </authorList>
    </citation>
    <scope>NUCLEOTIDE SEQUENCE [LARGE SCALE GENOMIC DNA]</scope>
    <source>
        <strain evidence="17 18">03-1</strain>
    </source>
</reference>
<evidence type="ECO:0000256" key="14">
    <source>
        <dbReference type="ARBA" id="ARBA00045077"/>
    </source>
</evidence>
<keyword evidence="5" id="KW-0732">Signal</keyword>
<keyword evidence="18" id="KW-1185">Reference proteome</keyword>
<evidence type="ECO:0000256" key="3">
    <source>
        <dbReference type="ARBA" id="ARBA00022525"/>
    </source>
</evidence>
<name>A0A423VMQ1_9PEZI</name>
<keyword evidence="6" id="KW-0136">Cellulose degradation</keyword>
<keyword evidence="4" id="KW-0479">Metal-binding</keyword>
<keyword evidence="7" id="KW-0560">Oxidoreductase</keyword>
<evidence type="ECO:0000256" key="8">
    <source>
        <dbReference type="ARBA" id="ARBA00023008"/>
    </source>
</evidence>
<evidence type="ECO:0000313" key="17">
    <source>
        <dbReference type="EMBL" id="ROV92211.1"/>
    </source>
</evidence>
<evidence type="ECO:0000256" key="9">
    <source>
        <dbReference type="ARBA" id="ARBA00023033"/>
    </source>
</evidence>
<evidence type="ECO:0000256" key="10">
    <source>
        <dbReference type="ARBA" id="ARBA00023157"/>
    </source>
</evidence>
<evidence type="ECO:0000259" key="16">
    <source>
        <dbReference type="Pfam" id="PF03443"/>
    </source>
</evidence>
<dbReference type="InterPro" id="IPR049892">
    <property type="entry name" value="AA9"/>
</dbReference>
<dbReference type="GO" id="GO:0030245">
    <property type="term" value="P:cellulose catabolic process"/>
    <property type="evidence" value="ECO:0007669"/>
    <property type="project" value="UniProtKB-KW"/>
</dbReference>
<keyword evidence="11" id="KW-0119">Carbohydrate metabolism</keyword>
<dbReference type="InterPro" id="IPR005103">
    <property type="entry name" value="AA9_LPMO"/>
</dbReference>
<keyword evidence="9" id="KW-0503">Monooxygenase</keyword>
<proteinExistence type="inferred from homology"/>
<keyword evidence="3" id="KW-0964">Secreted</keyword>
<gene>
    <name evidence="17" type="ORF">VMCG_09324</name>
</gene>
<dbReference type="GO" id="GO:0005576">
    <property type="term" value="C:extracellular region"/>
    <property type="evidence" value="ECO:0007669"/>
    <property type="project" value="UniProtKB-SubCell"/>
</dbReference>
<evidence type="ECO:0000313" key="18">
    <source>
        <dbReference type="Proteomes" id="UP000283895"/>
    </source>
</evidence>
<dbReference type="PANTHER" id="PTHR33353">
    <property type="entry name" value="PUTATIVE (AFU_ORTHOLOGUE AFUA_1G12560)-RELATED"/>
    <property type="match status" value="1"/>
</dbReference>
<evidence type="ECO:0000256" key="2">
    <source>
        <dbReference type="ARBA" id="ARBA00004613"/>
    </source>
</evidence>
<evidence type="ECO:0000256" key="5">
    <source>
        <dbReference type="ARBA" id="ARBA00022729"/>
    </source>
</evidence>
<feature type="domain" description="Auxiliary Activity family 9 catalytic" evidence="16">
    <location>
        <begin position="20"/>
        <end position="229"/>
    </location>
</feature>
<dbReference type="GO" id="GO:0046872">
    <property type="term" value="F:metal ion binding"/>
    <property type="evidence" value="ECO:0007669"/>
    <property type="project" value="UniProtKB-KW"/>
</dbReference>
<evidence type="ECO:0000256" key="13">
    <source>
        <dbReference type="ARBA" id="ARBA00044502"/>
    </source>
</evidence>
<dbReference type="STRING" id="356882.A0A423VMQ1"/>
<evidence type="ECO:0000256" key="7">
    <source>
        <dbReference type="ARBA" id="ARBA00023002"/>
    </source>
</evidence>
<dbReference type="PANTHER" id="PTHR33353:SF9">
    <property type="entry name" value="ENDOGLUCANASE II"/>
    <property type="match status" value="1"/>
</dbReference>
<comment type="catalytic activity">
    <reaction evidence="14">
        <text>[(1-&gt;4)-beta-D-glucosyl]n+m + reduced acceptor + O2 = 4-dehydro-beta-D-glucosyl-[(1-&gt;4)-beta-D-glucosyl]n-1 + [(1-&gt;4)-beta-D-glucosyl]m + acceptor + H2O.</text>
        <dbReference type="EC" id="1.14.99.56"/>
    </reaction>
</comment>
<evidence type="ECO:0000256" key="12">
    <source>
        <dbReference type="ARBA" id="ARBA00023326"/>
    </source>
</evidence>
<dbReference type="GO" id="GO:0004497">
    <property type="term" value="F:monooxygenase activity"/>
    <property type="evidence" value="ECO:0007669"/>
    <property type="project" value="UniProtKB-KW"/>
</dbReference>
<keyword evidence="12" id="KW-0624">Polysaccharide degradation</keyword>
<keyword evidence="10" id="KW-1015">Disulfide bond</keyword>
<dbReference type="EMBL" id="LKEA01000051">
    <property type="protein sequence ID" value="ROV92211.1"/>
    <property type="molecule type" value="Genomic_DNA"/>
</dbReference>
<evidence type="ECO:0000256" key="1">
    <source>
        <dbReference type="ARBA" id="ARBA00001973"/>
    </source>
</evidence>